<proteinExistence type="predicted"/>
<dbReference type="Proteomes" id="UP000604046">
    <property type="component" value="Unassembled WGS sequence"/>
</dbReference>
<dbReference type="AlphaFoldDB" id="A0A812IHG2"/>
<sequence length="252" mass="27564">MQEYALACVGTCACTSTFVCSYDGSFRGGESQDWSVLQVCRIDAGTQTTCERKLSDERRLRDDIAVGSLEDEVLWSRSRNLPACISALAIQGEAAVGAVGSQTHCLRKLEVRVASCWRHSDGQQASSLKGSEHSSLQLSSTQSPSSAQENLCSEGSVGGRHRLQHTPCNSLSSVSSPLENSSLLKDLDAASPAWDRMRDDVAKLPVEDLQRRAEALTQKLQHREHQCMVLREALEACNHHFRHALEPKRGGS</sequence>
<name>A0A812IHG2_9DINO</name>
<keyword evidence="3" id="KW-1185">Reference proteome</keyword>
<dbReference type="OrthoDB" id="437546at2759"/>
<feature type="region of interest" description="Disordered" evidence="1">
    <location>
        <begin position="124"/>
        <end position="158"/>
    </location>
</feature>
<evidence type="ECO:0000313" key="2">
    <source>
        <dbReference type="EMBL" id="CAE7039167.1"/>
    </source>
</evidence>
<evidence type="ECO:0000313" key="3">
    <source>
        <dbReference type="Proteomes" id="UP000604046"/>
    </source>
</evidence>
<reference evidence="2" key="1">
    <citation type="submission" date="2021-02" db="EMBL/GenBank/DDBJ databases">
        <authorList>
            <person name="Dougan E. K."/>
            <person name="Rhodes N."/>
            <person name="Thang M."/>
            <person name="Chan C."/>
        </authorList>
    </citation>
    <scope>NUCLEOTIDE SEQUENCE</scope>
</reference>
<accession>A0A812IHG2</accession>
<comment type="caution">
    <text evidence="2">The sequence shown here is derived from an EMBL/GenBank/DDBJ whole genome shotgun (WGS) entry which is preliminary data.</text>
</comment>
<feature type="compositionally biased region" description="Low complexity" evidence="1">
    <location>
        <begin position="133"/>
        <end position="146"/>
    </location>
</feature>
<organism evidence="2 3">
    <name type="scientific">Symbiodinium natans</name>
    <dbReference type="NCBI Taxonomy" id="878477"/>
    <lineage>
        <taxon>Eukaryota</taxon>
        <taxon>Sar</taxon>
        <taxon>Alveolata</taxon>
        <taxon>Dinophyceae</taxon>
        <taxon>Suessiales</taxon>
        <taxon>Symbiodiniaceae</taxon>
        <taxon>Symbiodinium</taxon>
    </lineage>
</organism>
<gene>
    <name evidence="2" type="ORF">SNAT2548_LOCUS4660</name>
</gene>
<protein>
    <submittedName>
        <fullName evidence="2">Uncharacterized protein</fullName>
    </submittedName>
</protein>
<evidence type="ECO:0000256" key="1">
    <source>
        <dbReference type="SAM" id="MobiDB-lite"/>
    </source>
</evidence>
<dbReference type="EMBL" id="CAJNDS010000290">
    <property type="protein sequence ID" value="CAE7039167.1"/>
    <property type="molecule type" value="Genomic_DNA"/>
</dbReference>